<evidence type="ECO:0000256" key="1">
    <source>
        <dbReference type="ARBA" id="ARBA00010134"/>
    </source>
</evidence>
<keyword evidence="12" id="KW-1185">Reference proteome</keyword>
<dbReference type="GO" id="GO:0006915">
    <property type="term" value="P:apoptotic process"/>
    <property type="evidence" value="ECO:0007669"/>
    <property type="project" value="UniProtKB-KW"/>
</dbReference>
<evidence type="ECO:0000256" key="8">
    <source>
        <dbReference type="SAM" id="MobiDB-lite"/>
    </source>
</evidence>
<feature type="region of interest" description="Disordered" evidence="8">
    <location>
        <begin position="1"/>
        <end position="66"/>
    </location>
</feature>
<dbReference type="PROSITE" id="PS01121">
    <property type="entry name" value="CASPASE_HIS"/>
    <property type="match status" value="1"/>
</dbReference>
<comment type="similarity">
    <text evidence="1 7">Belongs to the peptidase C14A family.</text>
</comment>
<evidence type="ECO:0000259" key="10">
    <source>
        <dbReference type="PROSITE" id="PS50208"/>
    </source>
</evidence>
<dbReference type="GO" id="GO:0006508">
    <property type="term" value="P:proteolysis"/>
    <property type="evidence" value="ECO:0007669"/>
    <property type="project" value="UniProtKB-KW"/>
</dbReference>
<evidence type="ECO:0000256" key="6">
    <source>
        <dbReference type="ARBA" id="ARBA00023145"/>
    </source>
</evidence>
<evidence type="ECO:0000256" key="4">
    <source>
        <dbReference type="ARBA" id="ARBA00022801"/>
    </source>
</evidence>
<dbReference type="InterPro" id="IPR011600">
    <property type="entry name" value="Pept_C14_caspase"/>
</dbReference>
<dbReference type="InterPro" id="IPR033139">
    <property type="entry name" value="Caspase_cys_AS"/>
</dbReference>
<protein>
    <submittedName>
        <fullName evidence="11">Caspase-3</fullName>
    </submittedName>
</protein>
<dbReference type="PROSITE" id="PS50208">
    <property type="entry name" value="CASPASE_P20"/>
    <property type="match status" value="1"/>
</dbReference>
<dbReference type="InterPro" id="IPR016129">
    <property type="entry name" value="Caspase_his_AS"/>
</dbReference>
<name>A0AAV7KBA3_9METZ</name>
<dbReference type="GO" id="GO:0043067">
    <property type="term" value="P:regulation of programmed cell death"/>
    <property type="evidence" value="ECO:0007669"/>
    <property type="project" value="UniProtKB-ARBA"/>
</dbReference>
<dbReference type="GO" id="GO:0051604">
    <property type="term" value="P:protein maturation"/>
    <property type="evidence" value="ECO:0007669"/>
    <property type="project" value="UniProtKB-ARBA"/>
</dbReference>
<dbReference type="InterPro" id="IPR015917">
    <property type="entry name" value="Pept_C14A"/>
</dbReference>
<evidence type="ECO:0000256" key="7">
    <source>
        <dbReference type="RuleBase" id="RU003971"/>
    </source>
</evidence>
<keyword evidence="3" id="KW-0053">Apoptosis</keyword>
<dbReference type="InterPro" id="IPR027417">
    <property type="entry name" value="P-loop_NTPase"/>
</dbReference>
<dbReference type="InterPro" id="IPR002138">
    <property type="entry name" value="Pept_C14_p10"/>
</dbReference>
<keyword evidence="6" id="KW-0865">Zymogen</keyword>
<evidence type="ECO:0000259" key="9">
    <source>
        <dbReference type="PROSITE" id="PS50207"/>
    </source>
</evidence>
<dbReference type="GO" id="GO:0005737">
    <property type="term" value="C:cytoplasm"/>
    <property type="evidence" value="ECO:0007669"/>
    <property type="project" value="UniProtKB-ARBA"/>
</dbReference>
<dbReference type="InterPro" id="IPR001309">
    <property type="entry name" value="Pept_C14_p20"/>
</dbReference>
<comment type="caution">
    <text evidence="11">The sequence shown here is derived from an EMBL/GenBank/DDBJ whole genome shotgun (WGS) entry which is preliminary data.</text>
</comment>
<dbReference type="Pfam" id="PF00656">
    <property type="entry name" value="Peptidase_C14"/>
    <property type="match status" value="1"/>
</dbReference>
<proteinExistence type="inferred from homology"/>
<evidence type="ECO:0000313" key="11">
    <source>
        <dbReference type="EMBL" id="KAI6658473.1"/>
    </source>
</evidence>
<evidence type="ECO:0000256" key="5">
    <source>
        <dbReference type="ARBA" id="ARBA00022807"/>
    </source>
</evidence>
<dbReference type="PANTHER" id="PTHR48169:SF7">
    <property type="entry name" value="CASPASE 10"/>
    <property type="match status" value="1"/>
</dbReference>
<dbReference type="PROSITE" id="PS50207">
    <property type="entry name" value="CASPASE_P10"/>
    <property type="match status" value="1"/>
</dbReference>
<dbReference type="Proteomes" id="UP001165289">
    <property type="component" value="Unassembled WGS sequence"/>
</dbReference>
<keyword evidence="4" id="KW-0378">Hydrolase</keyword>
<dbReference type="GO" id="GO:0004197">
    <property type="term" value="F:cysteine-type endopeptidase activity"/>
    <property type="evidence" value="ECO:0007669"/>
    <property type="project" value="InterPro"/>
</dbReference>
<feature type="compositionally biased region" description="Basic residues" evidence="8">
    <location>
        <begin position="1"/>
        <end position="12"/>
    </location>
</feature>
<reference evidence="11 12" key="1">
    <citation type="journal article" date="2023" name="BMC Biol.">
        <title>The compact genome of the sponge Oopsacas minuta (Hexactinellida) is lacking key metazoan core genes.</title>
        <authorList>
            <person name="Santini S."/>
            <person name="Schenkelaars Q."/>
            <person name="Jourda C."/>
            <person name="Duchesne M."/>
            <person name="Belahbib H."/>
            <person name="Rocher C."/>
            <person name="Selva M."/>
            <person name="Riesgo A."/>
            <person name="Vervoort M."/>
            <person name="Leys S.P."/>
            <person name="Kodjabachian L."/>
            <person name="Le Bivic A."/>
            <person name="Borchiellini C."/>
            <person name="Claverie J.M."/>
            <person name="Renard E."/>
        </authorList>
    </citation>
    <scope>NUCLEOTIDE SEQUENCE [LARGE SCALE GENOMIC DNA]</scope>
    <source>
        <strain evidence="11">SPO-2</strain>
    </source>
</reference>
<keyword evidence="2" id="KW-0645">Protease</keyword>
<dbReference type="PROSITE" id="PS01122">
    <property type="entry name" value="CASPASE_CYS"/>
    <property type="match status" value="1"/>
</dbReference>
<dbReference type="Gene3D" id="1.10.10.10">
    <property type="entry name" value="Winged helix-like DNA-binding domain superfamily/Winged helix DNA-binding domain"/>
    <property type="match status" value="1"/>
</dbReference>
<dbReference type="PRINTS" id="PR00376">
    <property type="entry name" value="IL1BCENZYME"/>
</dbReference>
<evidence type="ECO:0000256" key="2">
    <source>
        <dbReference type="ARBA" id="ARBA00022670"/>
    </source>
</evidence>
<dbReference type="Gene3D" id="3.40.50.1460">
    <property type="match status" value="2"/>
</dbReference>
<sequence>MSKSAGKSKKTTRSVFGKLAAKVKSPDFSSPELKSSHSGGGKLTSFTGQKTSPGWGGGANKAPAPRSKKMEAFYGQDELWEAKTEHLDNFSYMNDDLGMFESVSNDSNLEGVDLTIPTKESKLMYKQMSIDVNEQLHDSGISTNRRATLLNRGLKKFVQSVAPPSLNIPYNLDLNENVPVRGVAIVISLHWTIPDIEGEIKPLKEALRALKYDVIGTYGVSKQDLLDMKKDWMRQLQSLKYPSFVCVVIGSSDIEQNFVTTDNQLLSRDEILQGLDSGFPQYLPKLFFFNSLLPPTATNITKELPNNTLYMHTYFDTRIYGSKAVVTHPFLETFYDIIRTRGNKDEFQEMVRRAKHVCLSSVNDYKALNIRQHSTLQRPLFLLPDNLIEAETNVLQSYFSLKQAYPMSNTSNHGLVVLGLIEDASWTQTAKYQKSTRSIYNNLKTTLQFYNLKVSTFELRSKLDYKNELLREVRRKNNQYDLVIIILLGSSTNENHIKFRTGPEILLIGEVLDDLQVIGPDIPKLLFISQLLHLDSRENVPSLLRNNKMQSEEKAPFIHNSYVFHAKNKMTSNLEGTFLSSLTEALKCKFRKLEFTKIASYMRLNSAEKNLLPHFLEMNNLESPLYLLPEELKISAELLSRGEEFASLYQEALDDGLELLRFYRLMVVGPEGVGKTSLLRALTGQPFEANQTSTPFIDKFDVQIHKISKDWKQNEDLDSYADRLLDTKEQMAVNYVVGKLKENIRKESTSTLIEPDMCPLDLYEFCIDDPSVFTTEPSIPMSTTNNLDNQISGNAGLATLDSIPSSSNSILATQDSMDVTKSFTQVYTTPIVEGEKPAMNQEFEIPPDDIIPDEQCSRSSVNKSPPLLPIESEDTPPVTSVGAVVPPPFPEVNPAVLPPVHSVNPAILPPNPSTKPVVSPPVPPVKAAATTLAISGLIPPPPADMPPEFLPKISHKSIDSNATPNDDVIKLETLDLKENLIDIPINKIYSTLNQDAESKNVEHPDFLTAWDFAGQNYLYCFHSLFLSPRAIYLLLIDLAVEDLNADINIREERKDRLSQRSYAGVPKTYLEAIEFWLNAIYSVARMPLSEHYSRHSKVVFIFSRADKCEEPKARAIEHFETIQDYMIGKSNAFSIVHMNIDDPIVISCKPGSPYLQNINQIKDLLEGISDTVAFRQEIPIRWLELARAILHERSPFISHRRLELLCEKHGCTKDFSPLISLFHDIGFFFYQKGIVIRDIQTFLNIIYHVISPQYGDKIVEKAKDFDRAFLKQDLLDCQNAGRITNKLLNHILLLDDDISHVREEVVQLLLTYGVIIDSQAETRNPFYYVPYLMTGNLEELSAVDDDINTAYISVDDKSSQTFYLYFPDGFIPAAVYFSLLSQCLKFNKLKGQPQPLLGFDCARFQLSHDHSFILDFCSNKCYIRVLFNSALTHSYHLTERLNFLHFIQTHISEIQGNIIPCGNAAKIAVECRCRELYLMKKLVQPCVFLDQLLSTPTGYRTSWCHTSQKYEEWNHLFIDKDFYYDMLRRQFNSDELAKFIFDNIDVFEEHLNILTLSRQLYFGGLFTAIDLSMLLSKEKNEMTAEGILAQLLHQSNNWALRFYLCLQRETSHSGHLFLVQFVDSFLFQKHLEQQQQQQQLAAENSGEGKRKRFADIRGSIMPSEDEFDRYKMNCNPHGIAMIVNIETFKDDVSMTRKGSHHDFIQLRETFEQLQYVVLGFEDLTKRQFKKQLLNVRKMDHHKYDSFICVIMSHGDEKDNVITHDKLKISKQEILNEFKPEYCPGLIKKPKIFIFQACRGSKNEFEPAIGDDVDGVEHTEPDLTNEGEDDLILTDELFLTREDPSVKLITNYDRSITVHHQSDTFIGNSTVQNYVSYRDPSKGSMFIQSFCKVIQYTRYEEFQHIMNEVRRRVSMLSKKYVQCTEDINHLTAKLYFF</sequence>
<dbReference type="SMART" id="SM00115">
    <property type="entry name" value="CASc"/>
    <property type="match status" value="1"/>
</dbReference>
<evidence type="ECO:0000256" key="3">
    <source>
        <dbReference type="ARBA" id="ARBA00022703"/>
    </source>
</evidence>
<dbReference type="SUPFAM" id="SSF52540">
    <property type="entry name" value="P-loop containing nucleoside triphosphate hydrolases"/>
    <property type="match status" value="2"/>
</dbReference>
<accession>A0AAV7KBA3</accession>
<evidence type="ECO:0000313" key="12">
    <source>
        <dbReference type="Proteomes" id="UP001165289"/>
    </source>
</evidence>
<keyword evidence="5" id="KW-0788">Thiol protease</keyword>
<dbReference type="SUPFAM" id="SSF52129">
    <property type="entry name" value="Caspase-like"/>
    <property type="match status" value="2"/>
</dbReference>
<dbReference type="EMBL" id="JAKMXF010000088">
    <property type="protein sequence ID" value="KAI6658473.1"/>
    <property type="molecule type" value="Genomic_DNA"/>
</dbReference>
<feature type="domain" description="Caspase family p10" evidence="9">
    <location>
        <begin position="1853"/>
        <end position="1936"/>
    </location>
</feature>
<gene>
    <name evidence="11" type="ORF">LOD99_15273</name>
</gene>
<dbReference type="PANTHER" id="PTHR48169">
    <property type="entry name" value="DED DOMAIN-CONTAINING PROTEIN"/>
    <property type="match status" value="1"/>
</dbReference>
<organism evidence="11 12">
    <name type="scientific">Oopsacas minuta</name>
    <dbReference type="NCBI Taxonomy" id="111878"/>
    <lineage>
        <taxon>Eukaryota</taxon>
        <taxon>Metazoa</taxon>
        <taxon>Porifera</taxon>
        <taxon>Hexactinellida</taxon>
        <taxon>Hexasterophora</taxon>
        <taxon>Lyssacinosida</taxon>
        <taxon>Leucopsacidae</taxon>
        <taxon>Oopsacas</taxon>
    </lineage>
</organism>
<dbReference type="InterPro" id="IPR029030">
    <property type="entry name" value="Caspase-like_dom_sf"/>
</dbReference>
<dbReference type="Gene3D" id="3.40.50.300">
    <property type="entry name" value="P-loop containing nucleotide triphosphate hydrolases"/>
    <property type="match status" value="2"/>
</dbReference>
<feature type="domain" description="Caspase family p20" evidence="10">
    <location>
        <begin position="1676"/>
        <end position="1801"/>
    </location>
</feature>
<dbReference type="InterPro" id="IPR036388">
    <property type="entry name" value="WH-like_DNA-bd_sf"/>
</dbReference>